<dbReference type="Proteomes" id="UP000183107">
    <property type="component" value="Unassembled WGS sequence"/>
</dbReference>
<dbReference type="GO" id="GO:0008168">
    <property type="term" value="F:methyltransferase activity"/>
    <property type="evidence" value="ECO:0007669"/>
    <property type="project" value="UniProtKB-KW"/>
</dbReference>
<evidence type="ECO:0000259" key="1">
    <source>
        <dbReference type="Pfam" id="PF00590"/>
    </source>
</evidence>
<organism evidence="2 3">
    <name type="scientific">Nitrosospira briensis</name>
    <dbReference type="NCBI Taxonomy" id="35799"/>
    <lineage>
        <taxon>Bacteria</taxon>
        <taxon>Pseudomonadati</taxon>
        <taxon>Pseudomonadota</taxon>
        <taxon>Betaproteobacteria</taxon>
        <taxon>Nitrosomonadales</taxon>
        <taxon>Nitrosomonadaceae</taxon>
        <taxon>Nitrosospira</taxon>
    </lineage>
</organism>
<keyword evidence="2" id="KW-0489">Methyltransferase</keyword>
<dbReference type="GO" id="GO:0032259">
    <property type="term" value="P:methylation"/>
    <property type="evidence" value="ECO:0007669"/>
    <property type="project" value="UniProtKB-KW"/>
</dbReference>
<gene>
    <name evidence="2" type="ORF">SAMN05216386_1013</name>
</gene>
<dbReference type="PANTHER" id="PTHR45790">
    <property type="entry name" value="SIROHEME SYNTHASE-RELATED"/>
    <property type="match status" value="1"/>
</dbReference>
<evidence type="ECO:0000313" key="2">
    <source>
        <dbReference type="EMBL" id="SFN44893.1"/>
    </source>
</evidence>
<keyword evidence="2" id="KW-0808">Transferase</keyword>
<dbReference type="AlphaFoldDB" id="A0A1I4Z4A7"/>
<dbReference type="InterPro" id="IPR000878">
    <property type="entry name" value="4pyrrol_Mease"/>
</dbReference>
<dbReference type="CDD" id="cd19916">
    <property type="entry name" value="OphMA_like"/>
    <property type="match status" value="1"/>
</dbReference>
<dbReference type="InterPro" id="IPR014777">
    <property type="entry name" value="4pyrrole_Mease_sub1"/>
</dbReference>
<keyword evidence="3" id="KW-1185">Reference proteome</keyword>
<dbReference type="InterPro" id="IPR050161">
    <property type="entry name" value="Siro_Cobalamin_biosynth"/>
</dbReference>
<dbReference type="RefSeq" id="WP_074795188.1">
    <property type="nucleotide sequence ID" value="NZ_FOVJ01000001.1"/>
</dbReference>
<dbReference type="Gene3D" id="3.40.1010.10">
    <property type="entry name" value="Cobalt-precorrin-4 Transmethylase, Domain 1"/>
    <property type="match status" value="1"/>
</dbReference>
<dbReference type="SUPFAM" id="SSF53790">
    <property type="entry name" value="Tetrapyrrole methylase"/>
    <property type="match status" value="1"/>
</dbReference>
<sequence>MSKGSVTIVGTGIKAVSQITLEAARYIEQADLVLYLVADPLSAEWICQTNSNAASLQKHYKEGRPRLASYQAMVDEVMQAATSGAKVCVAFYGHPGIFVYPSHEIIRRAKEDGIAAQMLAGISADACLFADLGLDPARYGCASFEATDFLIHERIFDSRSALILWQVGVIGDLTFKGGGYNNSTNIAALITRLKLHYPLDHPVIIYEAAQYPICDPRIEHAQLDGLISHKLTAISTLYIRPTGRAVASRTVLKQLGMESRDGSPNI</sequence>
<dbReference type="OrthoDB" id="1459304at2"/>
<reference evidence="3" key="1">
    <citation type="submission" date="2016-10" db="EMBL/GenBank/DDBJ databases">
        <authorList>
            <person name="Varghese N."/>
        </authorList>
    </citation>
    <scope>NUCLEOTIDE SEQUENCE [LARGE SCALE GENOMIC DNA]</scope>
    <source>
        <strain evidence="3">Nsp8</strain>
    </source>
</reference>
<dbReference type="EMBL" id="FOVJ01000001">
    <property type="protein sequence ID" value="SFN44893.1"/>
    <property type="molecule type" value="Genomic_DNA"/>
</dbReference>
<proteinExistence type="predicted"/>
<feature type="domain" description="Tetrapyrrole methylase" evidence="1">
    <location>
        <begin position="6"/>
        <end position="209"/>
    </location>
</feature>
<accession>A0A1I4Z4A7</accession>
<protein>
    <submittedName>
        <fullName evidence="2">Tetrapyrrole (Corrin/Porphyrin) Methylases</fullName>
    </submittedName>
</protein>
<dbReference type="Pfam" id="PF00590">
    <property type="entry name" value="TP_methylase"/>
    <property type="match status" value="1"/>
</dbReference>
<evidence type="ECO:0000313" key="3">
    <source>
        <dbReference type="Proteomes" id="UP000183107"/>
    </source>
</evidence>
<name>A0A1I4Z4A7_9PROT</name>
<dbReference type="InterPro" id="IPR035996">
    <property type="entry name" value="4pyrrol_Methylase_sf"/>
</dbReference>